<name>A0A4P9XYM5_9FUNG</name>
<feature type="compositionally biased region" description="Polar residues" evidence="1">
    <location>
        <begin position="1"/>
        <end position="14"/>
    </location>
</feature>
<feature type="region of interest" description="Disordered" evidence="1">
    <location>
        <begin position="1"/>
        <end position="53"/>
    </location>
</feature>
<gene>
    <name evidence="2" type="ORF">BJ684DRAFT_21929</name>
</gene>
<dbReference type="AlphaFoldDB" id="A0A4P9XYM5"/>
<keyword evidence="3" id="KW-1185">Reference proteome</keyword>
<organism evidence="2 3">
    <name type="scientific">Piptocephalis cylindrospora</name>
    <dbReference type="NCBI Taxonomy" id="1907219"/>
    <lineage>
        <taxon>Eukaryota</taxon>
        <taxon>Fungi</taxon>
        <taxon>Fungi incertae sedis</taxon>
        <taxon>Zoopagomycota</taxon>
        <taxon>Zoopagomycotina</taxon>
        <taxon>Zoopagomycetes</taxon>
        <taxon>Zoopagales</taxon>
        <taxon>Piptocephalidaceae</taxon>
        <taxon>Piptocephalis</taxon>
    </lineage>
</organism>
<proteinExistence type="predicted"/>
<dbReference type="EMBL" id="KZ988860">
    <property type="protein sequence ID" value="RKP11497.1"/>
    <property type="molecule type" value="Genomic_DNA"/>
</dbReference>
<feature type="region of interest" description="Disordered" evidence="1">
    <location>
        <begin position="219"/>
        <end position="256"/>
    </location>
</feature>
<protein>
    <submittedName>
        <fullName evidence="2">Uncharacterized protein</fullName>
    </submittedName>
</protein>
<feature type="compositionally biased region" description="Low complexity" evidence="1">
    <location>
        <begin position="219"/>
        <end position="232"/>
    </location>
</feature>
<sequence>MPLPNQATHWSNMPNSPPLQPGAQMPALGVNPIGGWRPLPPANQANAAQTGLTKTEQAAAQQAAERQVGQSALKPARALTEKVKPFEKNDGIFSGLTTSKELTDLASMGKLRLLKDTPTGQAIQMKPGDPIPHGSNVLAVSETGKVGRFSINEAGNIVPEASGRVSSSAQKELLKGQGIVPANAGGSSTSVGKGLLIGGGGVLTGAGVVGLSQLGNNNHGSNQGNWQGQNQGLNGGGRNGGIVDQAGLNGASNGQV</sequence>
<accession>A0A4P9XYM5</accession>
<evidence type="ECO:0000313" key="3">
    <source>
        <dbReference type="Proteomes" id="UP000267251"/>
    </source>
</evidence>
<evidence type="ECO:0000256" key="1">
    <source>
        <dbReference type="SAM" id="MobiDB-lite"/>
    </source>
</evidence>
<dbReference type="Proteomes" id="UP000267251">
    <property type="component" value="Unassembled WGS sequence"/>
</dbReference>
<evidence type="ECO:0000313" key="2">
    <source>
        <dbReference type="EMBL" id="RKP11497.1"/>
    </source>
</evidence>
<reference evidence="3" key="1">
    <citation type="journal article" date="2018" name="Nat. Microbiol.">
        <title>Leveraging single-cell genomics to expand the fungal tree of life.</title>
        <authorList>
            <person name="Ahrendt S.R."/>
            <person name="Quandt C.A."/>
            <person name="Ciobanu D."/>
            <person name="Clum A."/>
            <person name="Salamov A."/>
            <person name="Andreopoulos B."/>
            <person name="Cheng J.F."/>
            <person name="Woyke T."/>
            <person name="Pelin A."/>
            <person name="Henrissat B."/>
            <person name="Reynolds N.K."/>
            <person name="Benny G.L."/>
            <person name="Smith M.E."/>
            <person name="James T.Y."/>
            <person name="Grigoriev I.V."/>
        </authorList>
    </citation>
    <scope>NUCLEOTIDE SEQUENCE [LARGE SCALE GENOMIC DNA]</scope>
</reference>